<dbReference type="EMBL" id="MDYQ01000003">
    <property type="protein sequence ID" value="PRP89457.1"/>
    <property type="molecule type" value="Genomic_DNA"/>
</dbReference>
<dbReference type="Proteomes" id="UP000241769">
    <property type="component" value="Unassembled WGS sequence"/>
</dbReference>
<dbReference type="FunCoup" id="A0A2P6NZU5">
    <property type="interactions" value="2"/>
</dbReference>
<keyword evidence="3" id="KW-0732">Signal</keyword>
<evidence type="ECO:0000256" key="2">
    <source>
        <dbReference type="ARBA" id="ARBA00022801"/>
    </source>
</evidence>
<dbReference type="InterPro" id="IPR029033">
    <property type="entry name" value="His_PPase_superfam"/>
</dbReference>
<dbReference type="Pfam" id="PF00328">
    <property type="entry name" value="His_Phos_2"/>
    <property type="match status" value="1"/>
</dbReference>
<organism evidence="4 5">
    <name type="scientific">Planoprotostelium fungivorum</name>
    <dbReference type="NCBI Taxonomy" id="1890364"/>
    <lineage>
        <taxon>Eukaryota</taxon>
        <taxon>Amoebozoa</taxon>
        <taxon>Evosea</taxon>
        <taxon>Variosea</taxon>
        <taxon>Cavosteliida</taxon>
        <taxon>Cavosteliaceae</taxon>
        <taxon>Planoprotostelium</taxon>
    </lineage>
</organism>
<sequence>MNLPCVPLFLWLLMREEGILTLHLIDDNDNNCCSVNTGSRHGSIGNRKRERQGRTPVAWLPTEPAGREHPRHNISKRSIMNKAVLLFCLLQVLLSAADDHYCQSTLPVFTPTPGYRLEFVQTVTRHGARTPIYLVPPVEQPLVEWNCKLHELVKPSQQDHSVRYDTTKRLFRKVYRDGVETLKGNCNFGQLTDVGYSQHLELGQALRKVYADGFNLFGPQPKLSQIRVRSTDVYRTLQSAQAGLTGMFPEHTSIRGVETLLVETTDNSLEDMTPNSAVCPPLQTEMNRLHASKEWTDQQEKTRNLTETLQKAFGVSTLPPWDGLYDIYQLRRCANLPVPKEITEDLFQQIRLAAEWEVNVTAYDPAVGRYGMGTFLNLIKENIQNYVKNGTSEVKYLLYSGHDSTVAPLLGLLNIYDGLWPPFRAYVNFELYSRDGEHFVQVKYNGKEMKLPACEKVMCPVKTVLAFFQERVVTPQQCGRVQPAVYARRA</sequence>
<comment type="similarity">
    <text evidence="1">Belongs to the histidine acid phosphatase family.</text>
</comment>
<comment type="caution">
    <text evidence="4">The sequence shown here is derived from an EMBL/GenBank/DDBJ whole genome shotgun (WGS) entry which is preliminary data.</text>
</comment>
<dbReference type="Gene3D" id="3.40.50.1240">
    <property type="entry name" value="Phosphoglycerate mutase-like"/>
    <property type="match status" value="1"/>
</dbReference>
<feature type="chain" id="PRO_5015132481" evidence="3">
    <location>
        <begin position="22"/>
        <end position="490"/>
    </location>
</feature>
<dbReference type="InterPro" id="IPR033379">
    <property type="entry name" value="Acid_Pase_AS"/>
</dbReference>
<dbReference type="GO" id="GO:0016791">
    <property type="term" value="F:phosphatase activity"/>
    <property type="evidence" value="ECO:0007669"/>
    <property type="project" value="TreeGrafter"/>
</dbReference>
<name>A0A2P6NZU5_9EUKA</name>
<reference evidence="4 5" key="1">
    <citation type="journal article" date="2018" name="Genome Biol. Evol.">
        <title>Multiple Roots of Fruiting Body Formation in Amoebozoa.</title>
        <authorList>
            <person name="Hillmann F."/>
            <person name="Forbes G."/>
            <person name="Novohradska S."/>
            <person name="Ferling I."/>
            <person name="Riege K."/>
            <person name="Groth M."/>
            <person name="Westermann M."/>
            <person name="Marz M."/>
            <person name="Spaller T."/>
            <person name="Winckler T."/>
            <person name="Schaap P."/>
            <person name="Glockner G."/>
        </authorList>
    </citation>
    <scope>NUCLEOTIDE SEQUENCE [LARGE SCALE GENOMIC DNA]</scope>
    <source>
        <strain evidence="4 5">Jena</strain>
    </source>
</reference>
<proteinExistence type="inferred from homology"/>
<protein>
    <submittedName>
        <fullName evidence="4">Component of the counting factor complex</fullName>
    </submittedName>
</protein>
<dbReference type="PROSITE" id="PS00616">
    <property type="entry name" value="HIS_ACID_PHOSPHAT_1"/>
    <property type="match status" value="1"/>
</dbReference>
<dbReference type="InterPro" id="IPR000560">
    <property type="entry name" value="His_Pase_clade-2"/>
</dbReference>
<dbReference type="STRING" id="1890364.A0A2P6NZU5"/>
<feature type="signal peptide" evidence="3">
    <location>
        <begin position="1"/>
        <end position="21"/>
    </location>
</feature>
<dbReference type="AlphaFoldDB" id="A0A2P6NZU5"/>
<dbReference type="SUPFAM" id="SSF53254">
    <property type="entry name" value="Phosphoglycerate mutase-like"/>
    <property type="match status" value="1"/>
</dbReference>
<dbReference type="CDD" id="cd07061">
    <property type="entry name" value="HP_HAP_like"/>
    <property type="match status" value="1"/>
</dbReference>
<dbReference type="InParanoid" id="A0A2P6NZU5"/>
<dbReference type="PANTHER" id="PTHR11567">
    <property type="entry name" value="ACID PHOSPHATASE-RELATED"/>
    <property type="match status" value="1"/>
</dbReference>
<dbReference type="PANTHER" id="PTHR11567:SF110">
    <property type="entry name" value="2-PHOSPHOXYLOSE PHOSPHATASE 1"/>
    <property type="match status" value="1"/>
</dbReference>
<accession>A0A2P6NZU5</accession>
<dbReference type="InterPro" id="IPR050645">
    <property type="entry name" value="Histidine_acid_phosphatase"/>
</dbReference>
<keyword evidence="2" id="KW-0378">Hydrolase</keyword>
<dbReference type="OrthoDB" id="10257284at2759"/>
<keyword evidence="5" id="KW-1185">Reference proteome</keyword>
<evidence type="ECO:0000313" key="5">
    <source>
        <dbReference type="Proteomes" id="UP000241769"/>
    </source>
</evidence>
<evidence type="ECO:0000256" key="3">
    <source>
        <dbReference type="SAM" id="SignalP"/>
    </source>
</evidence>
<evidence type="ECO:0000313" key="4">
    <source>
        <dbReference type="EMBL" id="PRP89457.1"/>
    </source>
</evidence>
<gene>
    <name evidence="4" type="ORF">PROFUN_01320</name>
</gene>
<evidence type="ECO:0000256" key="1">
    <source>
        <dbReference type="ARBA" id="ARBA00005375"/>
    </source>
</evidence>